<comment type="caution">
    <text evidence="2">The sequence shown here is derived from an EMBL/GenBank/DDBJ whole genome shotgun (WGS) entry which is preliminary data.</text>
</comment>
<sequence length="314" mass="35004">MATGFPKFIHSLLEPVPQYVIGCLPALAIVGASPINKFSYKLIWIFRCLGCPFMGVFSAVNIGGDKRSRCLFWLSSDYFEIRGSPSTSPKCKPIGFHAMKVSMYQTMDTIDKSIDLCTARASVLERFSSLVSAYYILVGIIAGISRALGAVSCQDWPYIPILLSWTIPALFRRAFSGNLVVKDPKKMFRKIKIVLEPKSSESGDQHFIVTLTAFASIILPWTALLLAYLTPPVGYFCRSKYITIICGIWSLNSFIAFISHCVGEKNLRSGFLHVWFAFWGVIIAILLLALAILTENYIWWNLFGKSCDISSIGC</sequence>
<evidence type="ECO:0000313" key="3">
    <source>
        <dbReference type="Proteomes" id="UP000789405"/>
    </source>
</evidence>
<evidence type="ECO:0000313" key="2">
    <source>
        <dbReference type="EMBL" id="CAG8455447.1"/>
    </source>
</evidence>
<accession>A0A9N8VPL0</accession>
<dbReference type="AlphaFoldDB" id="A0A9N8VPL0"/>
<gene>
    <name evidence="2" type="ORF">DERYTH_LOCUS739</name>
</gene>
<keyword evidence="1" id="KW-0472">Membrane</keyword>
<feature type="transmembrane region" description="Helical" evidence="1">
    <location>
        <begin position="241"/>
        <end position="262"/>
    </location>
</feature>
<keyword evidence="3" id="KW-1185">Reference proteome</keyword>
<evidence type="ECO:0000256" key="1">
    <source>
        <dbReference type="SAM" id="Phobius"/>
    </source>
</evidence>
<feature type="transmembrane region" description="Helical" evidence="1">
    <location>
        <begin position="44"/>
        <end position="64"/>
    </location>
</feature>
<protein>
    <submittedName>
        <fullName evidence="2">838_t:CDS:1</fullName>
    </submittedName>
</protein>
<keyword evidence="1" id="KW-1133">Transmembrane helix</keyword>
<dbReference type="EMBL" id="CAJVPY010000174">
    <property type="protein sequence ID" value="CAG8455447.1"/>
    <property type="molecule type" value="Genomic_DNA"/>
</dbReference>
<reference evidence="2" key="1">
    <citation type="submission" date="2021-06" db="EMBL/GenBank/DDBJ databases">
        <authorList>
            <person name="Kallberg Y."/>
            <person name="Tangrot J."/>
            <person name="Rosling A."/>
        </authorList>
    </citation>
    <scope>NUCLEOTIDE SEQUENCE</scope>
    <source>
        <strain evidence="2">MA453B</strain>
    </source>
</reference>
<dbReference type="Proteomes" id="UP000789405">
    <property type="component" value="Unassembled WGS sequence"/>
</dbReference>
<organism evidence="2 3">
    <name type="scientific">Dentiscutata erythropus</name>
    <dbReference type="NCBI Taxonomy" id="1348616"/>
    <lineage>
        <taxon>Eukaryota</taxon>
        <taxon>Fungi</taxon>
        <taxon>Fungi incertae sedis</taxon>
        <taxon>Mucoromycota</taxon>
        <taxon>Glomeromycotina</taxon>
        <taxon>Glomeromycetes</taxon>
        <taxon>Diversisporales</taxon>
        <taxon>Gigasporaceae</taxon>
        <taxon>Dentiscutata</taxon>
    </lineage>
</organism>
<name>A0A9N8VPL0_9GLOM</name>
<feature type="transmembrane region" description="Helical" evidence="1">
    <location>
        <begin position="207"/>
        <end position="229"/>
    </location>
</feature>
<proteinExistence type="predicted"/>
<feature type="transmembrane region" description="Helical" evidence="1">
    <location>
        <begin position="133"/>
        <end position="152"/>
    </location>
</feature>
<feature type="transmembrane region" description="Helical" evidence="1">
    <location>
        <begin position="274"/>
        <end position="293"/>
    </location>
</feature>
<dbReference type="OrthoDB" id="2343239at2759"/>
<keyword evidence="1" id="KW-0812">Transmembrane</keyword>